<evidence type="ECO:0000256" key="2">
    <source>
        <dbReference type="ARBA" id="ARBA00022475"/>
    </source>
</evidence>
<keyword evidence="10" id="KW-1185">Reference proteome</keyword>
<evidence type="ECO:0000259" key="8">
    <source>
        <dbReference type="Pfam" id="PF01292"/>
    </source>
</evidence>
<dbReference type="InterPro" id="IPR011577">
    <property type="entry name" value="Cyt_b561_bac/Ni-Hgenase"/>
</dbReference>
<feature type="transmembrane region" description="Helical" evidence="7">
    <location>
        <begin position="200"/>
        <end position="222"/>
    </location>
</feature>
<evidence type="ECO:0000256" key="7">
    <source>
        <dbReference type="SAM" id="Phobius"/>
    </source>
</evidence>
<organism evidence="9 10">
    <name type="scientific">Sphingomonas ginkgonis</name>
    <dbReference type="NCBI Taxonomy" id="2315330"/>
    <lineage>
        <taxon>Bacteria</taxon>
        <taxon>Pseudomonadati</taxon>
        <taxon>Pseudomonadota</taxon>
        <taxon>Alphaproteobacteria</taxon>
        <taxon>Sphingomonadales</taxon>
        <taxon>Sphingomonadaceae</taxon>
        <taxon>Sphingomonas</taxon>
    </lineage>
</organism>
<comment type="caution">
    <text evidence="9">The sequence shown here is derived from an EMBL/GenBank/DDBJ whole genome shotgun (WGS) entry which is preliminary data.</text>
</comment>
<evidence type="ECO:0000256" key="3">
    <source>
        <dbReference type="ARBA" id="ARBA00022692"/>
    </source>
</evidence>
<protein>
    <submittedName>
        <fullName evidence="9">DUF4405 domain-containing protein</fullName>
    </submittedName>
</protein>
<evidence type="ECO:0000256" key="4">
    <source>
        <dbReference type="ARBA" id="ARBA00022989"/>
    </source>
</evidence>
<dbReference type="GO" id="GO:0022904">
    <property type="term" value="P:respiratory electron transport chain"/>
    <property type="evidence" value="ECO:0007669"/>
    <property type="project" value="InterPro"/>
</dbReference>
<dbReference type="PANTHER" id="PTHR30485">
    <property type="entry name" value="NI/FE-HYDROGENASE 1 B-TYPE CYTOCHROME SUBUNIT"/>
    <property type="match status" value="1"/>
</dbReference>
<dbReference type="Gene3D" id="1.20.950.20">
    <property type="entry name" value="Transmembrane di-heme cytochromes, Chain C"/>
    <property type="match status" value="1"/>
</dbReference>
<evidence type="ECO:0000256" key="6">
    <source>
        <dbReference type="SAM" id="MobiDB-lite"/>
    </source>
</evidence>
<dbReference type="RefSeq" id="WP_126718448.1">
    <property type="nucleotide sequence ID" value="NZ_RWJF01000001.1"/>
</dbReference>
<feature type="domain" description="Cytochrome b561 bacterial/Ni-hydrogenase" evidence="8">
    <location>
        <begin position="26"/>
        <end position="276"/>
    </location>
</feature>
<accession>A0A3R9WQ09</accession>
<feature type="transmembrane region" description="Helical" evidence="7">
    <location>
        <begin position="33"/>
        <end position="53"/>
    </location>
</feature>
<keyword evidence="5 7" id="KW-0472">Membrane</keyword>
<dbReference type="Proteomes" id="UP000274661">
    <property type="component" value="Unassembled WGS sequence"/>
</dbReference>
<keyword evidence="4 7" id="KW-1133">Transmembrane helix</keyword>
<evidence type="ECO:0000256" key="1">
    <source>
        <dbReference type="ARBA" id="ARBA00004651"/>
    </source>
</evidence>
<dbReference type="GO" id="GO:0005886">
    <property type="term" value="C:plasma membrane"/>
    <property type="evidence" value="ECO:0007669"/>
    <property type="project" value="UniProtKB-SubCell"/>
</dbReference>
<evidence type="ECO:0000256" key="5">
    <source>
        <dbReference type="ARBA" id="ARBA00023136"/>
    </source>
</evidence>
<keyword evidence="2" id="KW-1003">Cell membrane</keyword>
<evidence type="ECO:0000313" key="9">
    <source>
        <dbReference type="EMBL" id="RST30614.1"/>
    </source>
</evidence>
<feature type="transmembrane region" description="Helical" evidence="7">
    <location>
        <begin position="130"/>
        <end position="151"/>
    </location>
</feature>
<dbReference type="GO" id="GO:0009055">
    <property type="term" value="F:electron transfer activity"/>
    <property type="evidence" value="ECO:0007669"/>
    <property type="project" value="InterPro"/>
</dbReference>
<name>A0A3R9WQ09_9SPHN</name>
<sequence>MATSAAELSGSAPPAEPLKGGDTVYRHRLSTRLWHWINAVAITFMLGSGLMIFNAHPRLYWGAAGANADHPWLEIGATRTSGYLRVGRVKLDTTGLLGRSRGFDGQERTYAFPDWAAAPGVYDLAGGRRWHFAFAWLLVIPGLAFWLFSFANGHFRRDLRLTGSELRPANLWHDVKQHARLRFPTGAAARDYNVLQKLSYVALIFVFLPLMVLTGLAMSPGMDAGWPWLLTLLGGRQSARSLHFIVAMAILGFIVVHLLMVLLAGPINEVRSMITGRYKLPEDQR</sequence>
<dbReference type="EMBL" id="RWJF01000001">
    <property type="protein sequence ID" value="RST30614.1"/>
    <property type="molecule type" value="Genomic_DNA"/>
</dbReference>
<proteinExistence type="predicted"/>
<dbReference type="SUPFAM" id="SSF81342">
    <property type="entry name" value="Transmembrane di-heme cytochromes"/>
    <property type="match status" value="1"/>
</dbReference>
<feature type="region of interest" description="Disordered" evidence="6">
    <location>
        <begin position="1"/>
        <end position="21"/>
    </location>
</feature>
<comment type="subcellular location">
    <subcellularLocation>
        <location evidence="1">Cell membrane</location>
        <topology evidence="1">Multi-pass membrane protein</topology>
    </subcellularLocation>
</comment>
<dbReference type="InterPro" id="IPR016174">
    <property type="entry name" value="Di-haem_cyt_TM"/>
</dbReference>
<dbReference type="OrthoDB" id="9781740at2"/>
<dbReference type="GO" id="GO:0020037">
    <property type="term" value="F:heme binding"/>
    <property type="evidence" value="ECO:0007669"/>
    <property type="project" value="TreeGrafter"/>
</dbReference>
<gene>
    <name evidence="9" type="ORF">HMF7854_07010</name>
</gene>
<keyword evidence="3 7" id="KW-0812">Transmembrane</keyword>
<evidence type="ECO:0000313" key="10">
    <source>
        <dbReference type="Proteomes" id="UP000274661"/>
    </source>
</evidence>
<feature type="transmembrane region" description="Helical" evidence="7">
    <location>
        <begin position="242"/>
        <end position="264"/>
    </location>
</feature>
<dbReference type="Pfam" id="PF01292">
    <property type="entry name" value="Ni_hydr_CYTB"/>
    <property type="match status" value="1"/>
</dbReference>
<reference evidence="9 10" key="1">
    <citation type="submission" date="2018-12" db="EMBL/GenBank/DDBJ databases">
        <title>Sphingomonas sp. HMF7854 Genome sequencing and assembly.</title>
        <authorList>
            <person name="Cha I."/>
            <person name="Kang H."/>
            <person name="Kim H."/>
            <person name="Kang J."/>
            <person name="Joh K."/>
        </authorList>
    </citation>
    <scope>NUCLEOTIDE SEQUENCE [LARGE SCALE GENOMIC DNA]</scope>
    <source>
        <strain evidence="9 10">HMF7854</strain>
    </source>
</reference>
<dbReference type="AlphaFoldDB" id="A0A3R9WQ09"/>
<dbReference type="InterPro" id="IPR051542">
    <property type="entry name" value="Hydrogenase_cytochrome"/>
</dbReference>
<dbReference type="PANTHER" id="PTHR30485:SF1">
    <property type="entry name" value="CYTOCHROME YDHU-RELATED"/>
    <property type="match status" value="1"/>
</dbReference>